<comment type="function">
    <text evidence="3">May catalyze the cis-trans isomerization of proline imidic peptide bonds in oligopeptides thereby assisting the folding of proteins. May also function as a chaperone, playing a role in intracellular transport of proteins. May also have a protein ubiquitin ligase activity acting as an E3 ubiquitin protein ligase or as a ubiquitin-ubiquitin ligase promoting elongation of ubiquitin chains on proteins.</text>
</comment>
<feature type="domain" description="U-box" evidence="14">
    <location>
        <begin position="65"/>
        <end position="138"/>
    </location>
</feature>
<evidence type="ECO:0000256" key="6">
    <source>
        <dbReference type="ARBA" id="ARBA00022679"/>
    </source>
</evidence>
<keyword evidence="8" id="KW-0697">Rotamase</keyword>
<name>A0A8T1VDW9_9STRA</name>
<dbReference type="PROSITE" id="PS51698">
    <property type="entry name" value="U_BOX"/>
    <property type="match status" value="1"/>
</dbReference>
<dbReference type="GO" id="GO:0071013">
    <property type="term" value="C:catalytic step 2 spliceosome"/>
    <property type="evidence" value="ECO:0007669"/>
    <property type="project" value="TreeGrafter"/>
</dbReference>
<dbReference type="CDD" id="cd16663">
    <property type="entry name" value="RING-Ubox_PPIL2"/>
    <property type="match status" value="1"/>
</dbReference>
<evidence type="ECO:0000256" key="1">
    <source>
        <dbReference type="ARBA" id="ARBA00000900"/>
    </source>
</evidence>
<evidence type="ECO:0000256" key="11">
    <source>
        <dbReference type="SAM" id="MobiDB-lite"/>
    </source>
</evidence>
<comment type="subcellular location">
    <subcellularLocation>
        <location evidence="4">Nucleus</location>
    </subcellularLocation>
</comment>
<keyword evidence="12" id="KW-0472">Membrane</keyword>
<dbReference type="PROSITE" id="PS00170">
    <property type="entry name" value="CSA_PPIASE_1"/>
    <property type="match status" value="1"/>
</dbReference>
<gene>
    <name evidence="15" type="primary">PPIL2</name>
    <name evidence="15" type="ORF">PHYPSEUDO_011147</name>
</gene>
<dbReference type="GO" id="GO:0000209">
    <property type="term" value="P:protein polyubiquitination"/>
    <property type="evidence" value="ECO:0007669"/>
    <property type="project" value="TreeGrafter"/>
</dbReference>
<feature type="region of interest" description="Disordered" evidence="11">
    <location>
        <begin position="585"/>
        <end position="607"/>
    </location>
</feature>
<feature type="domain" description="PPIase cyclophilin-type" evidence="13">
    <location>
        <begin position="345"/>
        <end position="492"/>
    </location>
</feature>
<keyword evidence="16" id="KW-1185">Reference proteome</keyword>
<keyword evidence="12" id="KW-0812">Transmembrane</keyword>
<dbReference type="InterPro" id="IPR020892">
    <property type="entry name" value="Cyclophilin-type_PPIase_CS"/>
</dbReference>
<dbReference type="InterPro" id="IPR002130">
    <property type="entry name" value="Cyclophilin-type_PPIase_dom"/>
</dbReference>
<evidence type="ECO:0000256" key="4">
    <source>
        <dbReference type="ARBA" id="ARBA00004123"/>
    </source>
</evidence>
<dbReference type="EMBL" id="JAGDFM010000492">
    <property type="protein sequence ID" value="KAG7377694.1"/>
    <property type="molecule type" value="Genomic_DNA"/>
</dbReference>
<dbReference type="InterPro" id="IPR026951">
    <property type="entry name" value="PPIL2_U-box_dom"/>
</dbReference>
<evidence type="ECO:0000256" key="3">
    <source>
        <dbReference type="ARBA" id="ARBA00003697"/>
    </source>
</evidence>
<evidence type="ECO:0000256" key="5">
    <source>
        <dbReference type="ARBA" id="ARBA00007930"/>
    </source>
</evidence>
<dbReference type="FunFam" id="3.30.40.10:FF:000079">
    <property type="entry name" value="Peptidyl-prolyl cis-trans isomerase 2"/>
    <property type="match status" value="1"/>
</dbReference>
<evidence type="ECO:0000256" key="9">
    <source>
        <dbReference type="ARBA" id="ARBA00023235"/>
    </source>
</evidence>
<dbReference type="PANTHER" id="PTHR45625">
    <property type="entry name" value="PEPTIDYL-PROLYL CIS-TRANS ISOMERASE-RELATED"/>
    <property type="match status" value="1"/>
</dbReference>
<dbReference type="GO" id="GO:0003755">
    <property type="term" value="F:peptidyl-prolyl cis-trans isomerase activity"/>
    <property type="evidence" value="ECO:0007669"/>
    <property type="project" value="UniProtKB-KW"/>
</dbReference>
<keyword evidence="12" id="KW-1133">Transmembrane helix</keyword>
<comment type="caution">
    <text evidence="15">The sequence shown here is derived from an EMBL/GenBank/DDBJ whole genome shotgun (WGS) entry which is preliminary data.</text>
</comment>
<dbReference type="PANTHER" id="PTHR45625:SF1">
    <property type="entry name" value="RING-TYPE E3 UBIQUITIN-PROTEIN LIGASE PPIL2"/>
    <property type="match status" value="1"/>
</dbReference>
<dbReference type="CDD" id="cd01923">
    <property type="entry name" value="cyclophilin_RING"/>
    <property type="match status" value="1"/>
</dbReference>
<proteinExistence type="inferred from homology"/>
<dbReference type="Proteomes" id="UP000694044">
    <property type="component" value="Unassembled WGS sequence"/>
</dbReference>
<feature type="transmembrane region" description="Helical" evidence="12">
    <location>
        <begin position="38"/>
        <end position="60"/>
    </location>
</feature>
<keyword evidence="6" id="KW-0808">Transferase</keyword>
<comment type="catalytic activity">
    <reaction evidence="2">
        <text>[protein]-peptidylproline (omega=180) = [protein]-peptidylproline (omega=0)</text>
        <dbReference type="Rhea" id="RHEA:16237"/>
        <dbReference type="Rhea" id="RHEA-COMP:10747"/>
        <dbReference type="Rhea" id="RHEA-COMP:10748"/>
        <dbReference type="ChEBI" id="CHEBI:83833"/>
        <dbReference type="ChEBI" id="CHEBI:83834"/>
        <dbReference type="EC" id="5.2.1.8"/>
    </reaction>
</comment>
<reference evidence="15" key="1">
    <citation type="submission" date="2021-02" db="EMBL/GenBank/DDBJ databases">
        <authorList>
            <person name="Palmer J.M."/>
        </authorList>
    </citation>
    <scope>NUCLEOTIDE SEQUENCE</scope>
    <source>
        <strain evidence="15">SCRP734</strain>
    </source>
</reference>
<evidence type="ECO:0000256" key="8">
    <source>
        <dbReference type="ARBA" id="ARBA00023110"/>
    </source>
</evidence>
<comment type="similarity">
    <text evidence="5">Belongs to the cyclophilin-type PPIase family. PPIL2 subfamily.</text>
</comment>
<dbReference type="Pfam" id="PF00160">
    <property type="entry name" value="Pro_isomerase"/>
    <property type="match status" value="1"/>
</dbReference>
<dbReference type="PROSITE" id="PS50072">
    <property type="entry name" value="CSA_PPIASE_2"/>
    <property type="match status" value="1"/>
</dbReference>
<evidence type="ECO:0000313" key="15">
    <source>
        <dbReference type="EMBL" id="KAG7377694.1"/>
    </source>
</evidence>
<organism evidence="15 16">
    <name type="scientific">Phytophthora pseudosyringae</name>
    <dbReference type="NCBI Taxonomy" id="221518"/>
    <lineage>
        <taxon>Eukaryota</taxon>
        <taxon>Sar</taxon>
        <taxon>Stramenopiles</taxon>
        <taxon>Oomycota</taxon>
        <taxon>Peronosporomycetes</taxon>
        <taxon>Peronosporales</taxon>
        <taxon>Peronosporaceae</taxon>
        <taxon>Phytophthora</taxon>
    </lineage>
</organism>
<dbReference type="Pfam" id="PF04641">
    <property type="entry name" value="Rtf2"/>
    <property type="match status" value="1"/>
</dbReference>
<dbReference type="FunFam" id="2.40.100.10:FF:000014">
    <property type="entry name" value="Peptidyl-prolyl cis-trans isomerase cyp65"/>
    <property type="match status" value="1"/>
</dbReference>
<dbReference type="AlphaFoldDB" id="A0A8T1VDW9"/>
<protein>
    <submittedName>
        <fullName evidence="15">RING-type E3 ubiquitin-protein ligase ppil2</fullName>
    </submittedName>
</protein>
<evidence type="ECO:0000259" key="14">
    <source>
        <dbReference type="PROSITE" id="PS51698"/>
    </source>
</evidence>
<evidence type="ECO:0000256" key="2">
    <source>
        <dbReference type="ARBA" id="ARBA00000971"/>
    </source>
</evidence>
<evidence type="ECO:0000256" key="12">
    <source>
        <dbReference type="SAM" id="Phobius"/>
    </source>
</evidence>
<evidence type="ECO:0000313" key="16">
    <source>
        <dbReference type="Proteomes" id="UP000694044"/>
    </source>
</evidence>
<evidence type="ECO:0000259" key="13">
    <source>
        <dbReference type="PROSITE" id="PS50072"/>
    </source>
</evidence>
<dbReference type="InterPro" id="IPR003613">
    <property type="entry name" value="Ubox_domain"/>
</dbReference>
<keyword evidence="9" id="KW-0413">Isomerase</keyword>
<comment type="catalytic activity">
    <reaction evidence="1">
        <text>S-ubiquitinyl-[E2 ubiquitin-conjugating enzyme]-L-cysteine + [acceptor protein]-L-lysine = [E2 ubiquitin-conjugating enzyme]-L-cysteine + N(6)-ubiquitinyl-[acceptor protein]-L-lysine.</text>
        <dbReference type="EC" id="2.3.2.27"/>
    </reaction>
</comment>
<keyword evidence="10" id="KW-0539">Nucleus</keyword>
<dbReference type="InterPro" id="IPR044666">
    <property type="entry name" value="Cyclophilin_A-like"/>
</dbReference>
<evidence type="ECO:0000256" key="7">
    <source>
        <dbReference type="ARBA" id="ARBA00022786"/>
    </source>
</evidence>
<dbReference type="GO" id="GO:0061630">
    <property type="term" value="F:ubiquitin protein ligase activity"/>
    <property type="evidence" value="ECO:0007669"/>
    <property type="project" value="UniProtKB-EC"/>
</dbReference>
<keyword evidence="7" id="KW-0833">Ubl conjugation pathway</keyword>
<sequence>MGKNRHSKDRLFITQTEHKYLYGGKKQEIRRAYKRESVCASLVVCAPLSLSFFVLSPTLVCGAATGLPFNCCAITLCPFTNPVCTREGHLFDLEAVVPYVKEHQINPVTGKPLALKELIQLHFSKNSQGEHFCPVTYKVFTDNTKIAAIATTGNVFCHEAVEELNIKPKNWTDLLSGAKFKRKDIIILQDPQDFSNREIENFEHLRRAKASENSASVSAAARNIRTNAATDRILQELEAKRAAQKELADKIKRGAGGVSAKDKIVASLTHHNLSKEEEAASNKTMGSGKLQYSQFTAGECSSSFTSSVRAPVTKNAVALASEQELLEQRWQAVRKLKKKGLVRLETTLGNINLQVDCDFVPQTADNFMSLCQNKYYDGVLFHRIIKGFMMQGGDPTGTGRGGESIWKKPFRDEIDSRLSHDARGVLSMANSGPGTNNSQFFITFKACAHLDKKHAVFGRVVGGIDVLDAVEYLETGADDRPIEDVRIRSVHVFANPFQEYEEAQEQGLDVVQVAKEKAAREAKPQVQGTVLKVGGKWVAYDDLGEVDVASIPTSETSKDENVGKYLKTKSDHAIKKRSLEPVLPTAFESKKKGKKQSSGGFGNFSGW</sequence>
<dbReference type="GO" id="GO:0006457">
    <property type="term" value="P:protein folding"/>
    <property type="evidence" value="ECO:0007669"/>
    <property type="project" value="InterPro"/>
</dbReference>
<dbReference type="OrthoDB" id="30774at2759"/>
<dbReference type="SMART" id="SM00504">
    <property type="entry name" value="Ubox"/>
    <property type="match status" value="1"/>
</dbReference>
<accession>A0A8T1VDW9</accession>
<evidence type="ECO:0000256" key="10">
    <source>
        <dbReference type="ARBA" id="ARBA00023242"/>
    </source>
</evidence>